<feature type="transmembrane region" description="Helical" evidence="2">
    <location>
        <begin position="292"/>
        <end position="315"/>
    </location>
</feature>
<evidence type="ECO:0000313" key="3">
    <source>
        <dbReference type="EMBL" id="TQM65787.1"/>
    </source>
</evidence>
<accession>A0A543I5B0</accession>
<feature type="compositionally biased region" description="Basic and acidic residues" evidence="1">
    <location>
        <begin position="29"/>
        <end position="45"/>
    </location>
</feature>
<feature type="transmembrane region" description="Helical" evidence="2">
    <location>
        <begin position="224"/>
        <end position="247"/>
    </location>
</feature>
<name>A0A543I5B0_9MICO</name>
<reference evidence="3 4" key="1">
    <citation type="submission" date="2019-06" db="EMBL/GenBank/DDBJ databases">
        <title>Sequencing the genomes of 1000 actinobacteria strains.</title>
        <authorList>
            <person name="Klenk H.-P."/>
        </authorList>
    </citation>
    <scope>NUCLEOTIDE SEQUENCE [LARGE SCALE GENOMIC DNA]</scope>
    <source>
        <strain evidence="3 4">DSM 18031</strain>
    </source>
</reference>
<feature type="region of interest" description="Disordered" evidence="1">
    <location>
        <begin position="124"/>
        <end position="174"/>
    </location>
</feature>
<keyword evidence="2" id="KW-0812">Transmembrane</keyword>
<keyword evidence="4" id="KW-1185">Reference proteome</keyword>
<keyword evidence="2" id="KW-1133">Transmembrane helix</keyword>
<feature type="region of interest" description="Disordered" evidence="1">
    <location>
        <begin position="1"/>
        <end position="112"/>
    </location>
</feature>
<evidence type="ECO:0000256" key="1">
    <source>
        <dbReference type="SAM" id="MobiDB-lite"/>
    </source>
</evidence>
<feature type="transmembrane region" description="Helical" evidence="2">
    <location>
        <begin position="335"/>
        <end position="360"/>
    </location>
</feature>
<gene>
    <name evidence="3" type="ORF">FB466_0599</name>
</gene>
<keyword evidence="2" id="KW-0472">Membrane</keyword>
<sequence>MRVKGVSNMSDDKNPTPDSPSPEDDGYVSDDRLAEALKRVRRDDLTPSSAAAQVDPRPRSESQTNYEPVSATGAIGLPSGLGLSADPTEKKNSPGPAAHPGPSDEGEHEARDEVSLDDLLAPTDVPAATADSGPMTSPGLAPAAHPASEATSGSPLIGTDPLAGLPSAAPSAEPLAAPAGAAEPIVVAEIPADALTIPADSPIAPLYVQAPSAPELRGNRGAGAWITLLATLGFALLYAGIVAALYAPVTTAASFLTRITDYLVTPAYIAPVAAFFIGLLLLVLIANRAGWWAYVLGGLIVGILVYGAATGGLLFSEGLIHMGPRAALDHPEVLFLSPFTILAGVAAREMSAWFGAWIAARGRKIKRANAEELADYEERLAASPLRQSVVIVD</sequence>
<organism evidence="3 4">
    <name type="scientific">Klugiella xanthotipulae</name>
    <dbReference type="NCBI Taxonomy" id="244735"/>
    <lineage>
        <taxon>Bacteria</taxon>
        <taxon>Bacillati</taxon>
        <taxon>Actinomycetota</taxon>
        <taxon>Actinomycetes</taxon>
        <taxon>Micrococcales</taxon>
        <taxon>Microbacteriaceae</taxon>
        <taxon>Klugiella</taxon>
    </lineage>
</organism>
<protein>
    <submittedName>
        <fullName evidence="3">Uncharacterized protein</fullName>
    </submittedName>
</protein>
<proteinExistence type="predicted"/>
<dbReference type="EMBL" id="VFPN01000001">
    <property type="protein sequence ID" value="TQM65787.1"/>
    <property type="molecule type" value="Genomic_DNA"/>
</dbReference>
<feature type="transmembrane region" description="Helical" evidence="2">
    <location>
        <begin position="267"/>
        <end position="285"/>
    </location>
</feature>
<dbReference type="AlphaFoldDB" id="A0A543I5B0"/>
<dbReference type="Proteomes" id="UP000318331">
    <property type="component" value="Unassembled WGS sequence"/>
</dbReference>
<evidence type="ECO:0000313" key="4">
    <source>
        <dbReference type="Proteomes" id="UP000318331"/>
    </source>
</evidence>
<evidence type="ECO:0000256" key="2">
    <source>
        <dbReference type="SAM" id="Phobius"/>
    </source>
</evidence>
<feature type="compositionally biased region" description="Low complexity" evidence="1">
    <location>
        <begin position="161"/>
        <end position="174"/>
    </location>
</feature>
<comment type="caution">
    <text evidence="3">The sequence shown here is derived from an EMBL/GenBank/DDBJ whole genome shotgun (WGS) entry which is preliminary data.</text>
</comment>